<accession>A0A6D1NXW4</accession>
<dbReference type="EMBL" id="MK962305">
    <property type="protein sequence ID" value="QHJ90672.1"/>
    <property type="molecule type" value="Genomic_DNA"/>
</dbReference>
<evidence type="ECO:0000313" key="1">
    <source>
        <dbReference type="EMBL" id="QHJ90672.1"/>
    </source>
</evidence>
<name>A0A6D1NXW4_ECOLX</name>
<dbReference type="AlphaFoldDB" id="A0A6D1NXW4"/>
<sequence>MQPLCTRVKVAAAPLWTKNVFDIAVEILKGSRIKTTDTLNVYTVPDFNIRASMEVDDRKQPHLLSALKGTVGRYNNSTRKSAFDRKTMGEWDVTYTRKKCIRQRSRNSRYKNYIRKNCAD</sequence>
<keyword evidence="1" id="KW-0614">Plasmid</keyword>
<geneLocation type="plasmid" evidence="1">
    <name>pYZUC2624.1</name>
</geneLocation>
<organism evidence="1">
    <name type="scientific">Escherichia coli</name>
    <dbReference type="NCBI Taxonomy" id="562"/>
    <lineage>
        <taxon>Bacteria</taxon>
        <taxon>Pseudomonadati</taxon>
        <taxon>Pseudomonadota</taxon>
        <taxon>Gammaproteobacteria</taxon>
        <taxon>Enterobacterales</taxon>
        <taxon>Enterobacteriaceae</taxon>
        <taxon>Escherichia</taxon>
    </lineage>
</organism>
<reference evidence="1" key="1">
    <citation type="submission" date="2019-05" db="EMBL/GenBank/DDBJ databases">
        <title>A multi-drug resistance Escherichia coli co-producting mcr-1,mcr-3 and blaCTX-M from swine in china.</title>
        <authorList>
            <person name="Sun D."/>
            <person name="Jiao X."/>
            <person name="Chen X."/>
        </authorList>
    </citation>
    <scope>NUCLEOTIDE SEQUENCE</scope>
    <source>
        <strain evidence="1">YZUC2624</strain>
        <plasmid evidence="1">pYZUC2624.1</plasmid>
    </source>
</reference>
<proteinExistence type="predicted"/>
<protein>
    <submittedName>
        <fullName evidence="1">Uncharacterized protein</fullName>
    </submittedName>
</protein>